<comment type="caution">
    <text evidence="1">The sequence shown here is derived from an EMBL/GenBank/DDBJ whole genome shotgun (WGS) entry which is preliminary data.</text>
</comment>
<accession>A0A6G1CLT5</accession>
<evidence type="ECO:0000313" key="2">
    <source>
        <dbReference type="Proteomes" id="UP000479710"/>
    </source>
</evidence>
<name>A0A6G1CLT5_9ORYZ</name>
<dbReference type="EMBL" id="SPHZ02000009">
    <property type="protein sequence ID" value="KAF0901132.1"/>
    <property type="molecule type" value="Genomic_DNA"/>
</dbReference>
<keyword evidence="2" id="KW-1185">Reference proteome</keyword>
<evidence type="ECO:0000313" key="1">
    <source>
        <dbReference type="EMBL" id="KAF0901132.1"/>
    </source>
</evidence>
<proteinExistence type="predicted"/>
<gene>
    <name evidence="1" type="ORF">E2562_038157</name>
</gene>
<reference evidence="1 2" key="1">
    <citation type="submission" date="2019-11" db="EMBL/GenBank/DDBJ databases">
        <title>Whole genome sequence of Oryza granulata.</title>
        <authorList>
            <person name="Li W."/>
        </authorList>
    </citation>
    <scope>NUCLEOTIDE SEQUENCE [LARGE SCALE GENOMIC DNA]</scope>
    <source>
        <strain evidence="2">cv. Menghai</strain>
        <tissue evidence="1">Leaf</tissue>
    </source>
</reference>
<protein>
    <submittedName>
        <fullName evidence="1">Uncharacterized protein</fullName>
    </submittedName>
</protein>
<dbReference type="AlphaFoldDB" id="A0A6G1CLT5"/>
<sequence>MNCSSSACSQQGQEVRLWMGRERDLVTMAGVLEEAVVEAGAAGEEVVNLSGLHVVREAGDEEPEDPLP</sequence>
<organism evidence="1 2">
    <name type="scientific">Oryza meyeriana var. granulata</name>
    <dbReference type="NCBI Taxonomy" id="110450"/>
    <lineage>
        <taxon>Eukaryota</taxon>
        <taxon>Viridiplantae</taxon>
        <taxon>Streptophyta</taxon>
        <taxon>Embryophyta</taxon>
        <taxon>Tracheophyta</taxon>
        <taxon>Spermatophyta</taxon>
        <taxon>Magnoliopsida</taxon>
        <taxon>Liliopsida</taxon>
        <taxon>Poales</taxon>
        <taxon>Poaceae</taxon>
        <taxon>BOP clade</taxon>
        <taxon>Oryzoideae</taxon>
        <taxon>Oryzeae</taxon>
        <taxon>Oryzinae</taxon>
        <taxon>Oryza</taxon>
        <taxon>Oryza meyeriana</taxon>
    </lineage>
</organism>
<dbReference type="Proteomes" id="UP000479710">
    <property type="component" value="Unassembled WGS sequence"/>
</dbReference>